<keyword evidence="2" id="KW-0645">Protease</keyword>
<dbReference type="Proteomes" id="UP000315759">
    <property type="component" value="Unassembled WGS sequence"/>
</dbReference>
<dbReference type="InterPro" id="IPR015837">
    <property type="entry name" value="UCP026622_CAAX_protease"/>
</dbReference>
<feature type="domain" description="CAAX prenyl protease 2/Lysostaphin resistance protein A-like" evidence="1">
    <location>
        <begin position="89"/>
        <end position="182"/>
    </location>
</feature>
<dbReference type="InterPro" id="IPR003675">
    <property type="entry name" value="Rce1/LyrA-like_dom"/>
</dbReference>
<protein>
    <submittedName>
        <fullName evidence="2">CPBP family intramembrane metalloprotease</fullName>
    </submittedName>
</protein>
<dbReference type="GO" id="GO:0006508">
    <property type="term" value="P:proteolysis"/>
    <property type="evidence" value="ECO:0007669"/>
    <property type="project" value="UniProtKB-KW"/>
</dbReference>
<name>A0A544VXT6_9MYCO</name>
<dbReference type="GO" id="GO:0080120">
    <property type="term" value="P:CAAX-box protein maturation"/>
    <property type="evidence" value="ECO:0007669"/>
    <property type="project" value="UniProtKB-ARBA"/>
</dbReference>
<keyword evidence="2" id="KW-0378">Hydrolase</keyword>
<organism evidence="2 3">
    <name type="scientific">Mycolicibacterium hodleri</name>
    <dbReference type="NCBI Taxonomy" id="49897"/>
    <lineage>
        <taxon>Bacteria</taxon>
        <taxon>Bacillati</taxon>
        <taxon>Actinomycetota</taxon>
        <taxon>Actinomycetes</taxon>
        <taxon>Mycobacteriales</taxon>
        <taxon>Mycobacteriaceae</taxon>
        <taxon>Mycolicibacterium</taxon>
    </lineage>
</organism>
<sequence length="201" mass="20419">MAAALVGWSLVAPKLPSRWQVPLNAGLGGVLVWWTDAPLGLRPPASTHGVRLGLRVAAAVSTTVASAMAVPAVRSGARRRTIPGSAAEWLLIRIPIGTVWSEEAAFRAALGTVAAQSFGPRWGRVLQAAAFGLSHVVDARGAGETVVGTVAVTGAAGWVFGWLYDRSGSLAAPMLAHLAVNGAGAVAAVAAQTSRLSASSK</sequence>
<dbReference type="GO" id="GO:0004175">
    <property type="term" value="F:endopeptidase activity"/>
    <property type="evidence" value="ECO:0007669"/>
    <property type="project" value="UniProtKB-ARBA"/>
</dbReference>
<gene>
    <name evidence="2" type="ORF">D8S82_20085</name>
</gene>
<dbReference type="PIRSF" id="PIRSF026622">
    <property type="entry name" value="Proteas_026622"/>
    <property type="match status" value="1"/>
</dbReference>
<evidence type="ECO:0000313" key="3">
    <source>
        <dbReference type="Proteomes" id="UP000315759"/>
    </source>
</evidence>
<dbReference type="AlphaFoldDB" id="A0A544VXT6"/>
<keyword evidence="2" id="KW-0482">Metalloprotease</keyword>
<reference evidence="2 3" key="1">
    <citation type="submission" date="2018-10" db="EMBL/GenBank/DDBJ databases">
        <title>Draft genome of Mycobacterium hodleri strain B.</title>
        <authorList>
            <person name="Amande T.J."/>
            <person name="Mcgenity T.J."/>
        </authorList>
    </citation>
    <scope>NUCLEOTIDE SEQUENCE [LARGE SCALE GENOMIC DNA]</scope>
    <source>
        <strain evidence="2 3">B</strain>
    </source>
</reference>
<dbReference type="GO" id="GO:0008237">
    <property type="term" value="F:metallopeptidase activity"/>
    <property type="evidence" value="ECO:0007669"/>
    <property type="project" value="UniProtKB-KW"/>
</dbReference>
<keyword evidence="3" id="KW-1185">Reference proteome</keyword>
<comment type="caution">
    <text evidence="2">The sequence shown here is derived from an EMBL/GenBank/DDBJ whole genome shotgun (WGS) entry which is preliminary data.</text>
</comment>
<dbReference type="EMBL" id="VIFX01000027">
    <property type="protein sequence ID" value="TQR84803.1"/>
    <property type="molecule type" value="Genomic_DNA"/>
</dbReference>
<evidence type="ECO:0000259" key="1">
    <source>
        <dbReference type="Pfam" id="PF02517"/>
    </source>
</evidence>
<accession>A0A544VXT6</accession>
<dbReference type="Pfam" id="PF02517">
    <property type="entry name" value="Rce1-like"/>
    <property type="match status" value="1"/>
</dbReference>
<evidence type="ECO:0000313" key="2">
    <source>
        <dbReference type="EMBL" id="TQR84803.1"/>
    </source>
</evidence>
<proteinExistence type="predicted"/>